<feature type="transmembrane region" description="Helical" evidence="7">
    <location>
        <begin position="160"/>
        <end position="186"/>
    </location>
</feature>
<dbReference type="Proteomes" id="UP000031561">
    <property type="component" value="Unassembled WGS sequence"/>
</dbReference>
<keyword evidence="5 7" id="KW-1133">Transmembrane helix</keyword>
<evidence type="ECO:0000256" key="6">
    <source>
        <dbReference type="ARBA" id="ARBA00023136"/>
    </source>
</evidence>
<feature type="domain" description="Cation efflux protein transmembrane" evidence="8">
    <location>
        <begin position="18"/>
        <end position="218"/>
    </location>
</feature>
<comment type="caution">
    <text evidence="9">The sequence shown here is derived from an EMBL/GenBank/DDBJ whole genome shotgun (WGS) entry which is preliminary data.</text>
</comment>
<dbReference type="PANTHER" id="PTHR43840">
    <property type="entry name" value="MITOCHONDRIAL METAL TRANSPORTER 1-RELATED"/>
    <property type="match status" value="1"/>
</dbReference>
<dbReference type="GO" id="GO:0016020">
    <property type="term" value="C:membrane"/>
    <property type="evidence" value="ECO:0007669"/>
    <property type="project" value="UniProtKB-SubCell"/>
</dbReference>
<evidence type="ECO:0000313" key="10">
    <source>
        <dbReference type="Proteomes" id="UP000031561"/>
    </source>
</evidence>
<feature type="transmembrane region" description="Helical" evidence="7">
    <location>
        <begin position="192"/>
        <end position="211"/>
    </location>
</feature>
<keyword evidence="6 7" id="KW-0472">Membrane</keyword>
<evidence type="ECO:0000259" key="8">
    <source>
        <dbReference type="Pfam" id="PF01545"/>
    </source>
</evidence>
<dbReference type="RefSeq" id="WP_166276405.1">
    <property type="nucleotide sequence ID" value="NZ_JTHE03000100.1"/>
</dbReference>
<feature type="transmembrane region" description="Helical" evidence="7">
    <location>
        <begin position="118"/>
        <end position="139"/>
    </location>
</feature>
<dbReference type="InterPro" id="IPR058533">
    <property type="entry name" value="Cation_efflux_TM"/>
</dbReference>
<dbReference type="InterPro" id="IPR002524">
    <property type="entry name" value="Cation_efflux"/>
</dbReference>
<dbReference type="NCBIfam" id="TIGR01297">
    <property type="entry name" value="CDF"/>
    <property type="match status" value="1"/>
</dbReference>
<dbReference type="EMBL" id="JTHE03000100">
    <property type="protein sequence ID" value="MCM1984528.1"/>
    <property type="molecule type" value="Genomic_DNA"/>
</dbReference>
<feature type="transmembrane region" description="Helical" evidence="7">
    <location>
        <begin position="15"/>
        <end position="36"/>
    </location>
</feature>
<gene>
    <name evidence="9" type="ORF">QQ91_0017025</name>
</gene>
<dbReference type="InterPro" id="IPR050291">
    <property type="entry name" value="CDF_Transporter"/>
</dbReference>
<proteinExistence type="inferred from homology"/>
<sequence length="320" mass="34752">MPVDLTAPEAGGEKFALRLSLFGSLGATILAFAFAFGSRSGAIMLDGFYSLVTLSMSLLTLKVADLLERGRSPQYQFGYYGFEPLINTIKGIIVLSVTLFALVSAVEALIYGGRPLEVGSAFVFALLSTVICAAMGLTLSRFAHRLQSPLLAVDARDWRIDTLISGAIAIAFGLGWMMSGTAWVFLVPYIDPLLVTVLALVVVPIPVRTVLEGVNQLLAGAPDPELETAIRSKLQQVCEDYPICQTEVQMAQIGRVLCVSVQVLVPGQYKLTHVPDLDQIRERFTQVIQAAHPHTDIDICFTGDEQWLKGEPYEDSADLT</sequence>
<evidence type="ECO:0000256" key="1">
    <source>
        <dbReference type="ARBA" id="ARBA00004141"/>
    </source>
</evidence>
<keyword evidence="10" id="KW-1185">Reference proteome</keyword>
<accession>A0ABD4T721</accession>
<dbReference type="AlphaFoldDB" id="A0ABD4T721"/>
<evidence type="ECO:0000256" key="7">
    <source>
        <dbReference type="SAM" id="Phobius"/>
    </source>
</evidence>
<organism evidence="9 10">
    <name type="scientific">Lyngbya confervoides BDU141951</name>
    <dbReference type="NCBI Taxonomy" id="1574623"/>
    <lineage>
        <taxon>Bacteria</taxon>
        <taxon>Bacillati</taxon>
        <taxon>Cyanobacteriota</taxon>
        <taxon>Cyanophyceae</taxon>
        <taxon>Oscillatoriophycideae</taxon>
        <taxon>Oscillatoriales</taxon>
        <taxon>Microcoleaceae</taxon>
        <taxon>Lyngbya</taxon>
    </lineage>
</organism>
<dbReference type="Gene3D" id="1.20.1510.10">
    <property type="entry name" value="Cation efflux protein transmembrane domain"/>
    <property type="match status" value="1"/>
</dbReference>
<feature type="transmembrane region" description="Helical" evidence="7">
    <location>
        <begin position="88"/>
        <end position="112"/>
    </location>
</feature>
<evidence type="ECO:0000256" key="2">
    <source>
        <dbReference type="ARBA" id="ARBA00008114"/>
    </source>
</evidence>
<keyword evidence="4 7" id="KW-0812">Transmembrane</keyword>
<comment type="similarity">
    <text evidence="2">Belongs to the cation diffusion facilitator (CDF) transporter (TC 2.A.4) family.</text>
</comment>
<protein>
    <submittedName>
        <fullName evidence="9">Cation diffusion facilitator family transporter</fullName>
    </submittedName>
</protein>
<dbReference type="SUPFAM" id="SSF161111">
    <property type="entry name" value="Cation efflux protein transmembrane domain-like"/>
    <property type="match status" value="1"/>
</dbReference>
<dbReference type="Pfam" id="PF01545">
    <property type="entry name" value="Cation_efflux"/>
    <property type="match status" value="1"/>
</dbReference>
<dbReference type="InterPro" id="IPR027469">
    <property type="entry name" value="Cation_efflux_TMD_sf"/>
</dbReference>
<comment type="subcellular location">
    <subcellularLocation>
        <location evidence="1">Membrane</location>
        <topology evidence="1">Multi-pass membrane protein</topology>
    </subcellularLocation>
</comment>
<reference evidence="9 10" key="1">
    <citation type="journal article" date="2015" name="Genome Announc.">
        <title>Draft Genome Sequence of Filamentous Marine Cyanobacterium Lyngbya confervoides Strain BDU141951.</title>
        <authorList>
            <person name="Chandrababunaidu M.M."/>
            <person name="Sen D."/>
            <person name="Tripathy S."/>
        </authorList>
    </citation>
    <scope>NUCLEOTIDE SEQUENCE [LARGE SCALE GENOMIC DNA]</scope>
    <source>
        <strain evidence="9 10">BDU141951</strain>
    </source>
</reference>
<evidence type="ECO:0000256" key="4">
    <source>
        <dbReference type="ARBA" id="ARBA00022692"/>
    </source>
</evidence>
<keyword evidence="3" id="KW-0813">Transport</keyword>
<dbReference type="PANTHER" id="PTHR43840:SF15">
    <property type="entry name" value="MITOCHONDRIAL METAL TRANSPORTER 1-RELATED"/>
    <property type="match status" value="1"/>
</dbReference>
<evidence type="ECO:0000256" key="3">
    <source>
        <dbReference type="ARBA" id="ARBA00022448"/>
    </source>
</evidence>
<name>A0ABD4T721_9CYAN</name>
<evidence type="ECO:0000313" key="9">
    <source>
        <dbReference type="EMBL" id="MCM1984528.1"/>
    </source>
</evidence>
<evidence type="ECO:0000256" key="5">
    <source>
        <dbReference type="ARBA" id="ARBA00022989"/>
    </source>
</evidence>